<accession>A0A5C4RAL8</accession>
<evidence type="ECO:0000313" key="2">
    <source>
        <dbReference type="EMBL" id="TNH40942.1"/>
    </source>
</evidence>
<gene>
    <name evidence="2" type="ORF">FHD67_02635</name>
</gene>
<comment type="caution">
    <text evidence="2">The sequence shown here is derived from an EMBL/GenBank/DDBJ whole genome shotgun (WGS) entry which is preliminary data.</text>
</comment>
<dbReference type="InterPro" id="IPR041238">
    <property type="entry name" value="Rap1a"/>
</dbReference>
<dbReference type="Pfam" id="PF18602">
    <property type="entry name" value="Rap1a"/>
    <property type="match status" value="1"/>
</dbReference>
<evidence type="ECO:0000313" key="3">
    <source>
        <dbReference type="Proteomes" id="UP000304880"/>
    </source>
</evidence>
<dbReference type="EMBL" id="VDDC01000005">
    <property type="protein sequence ID" value="TNH40942.1"/>
    <property type="molecule type" value="Genomic_DNA"/>
</dbReference>
<proteinExistence type="predicted"/>
<sequence length="114" mass="12448">MKTSFAAVYLIIGAGVAFGDNTDGFYMMGNDLYEGCTDSHSGVAEYVMAVFDYSSHVAWTHKAMDARLCSADGVKSSQLRDVVCMYLQNNPTTRHEEAASLVSQAIREAYPCTN</sequence>
<dbReference type="AlphaFoldDB" id="A0A5C4RAL8"/>
<protein>
    <recommendedName>
        <fullName evidence="1">Rap1a immunity protein domain-containing protein</fullName>
    </recommendedName>
</protein>
<dbReference type="Proteomes" id="UP000304880">
    <property type="component" value="Unassembled WGS sequence"/>
</dbReference>
<dbReference type="Gene3D" id="1.10.890.40">
    <property type="match status" value="1"/>
</dbReference>
<dbReference type="RefSeq" id="WP_139597730.1">
    <property type="nucleotide sequence ID" value="NZ_VDDC01000005.1"/>
</dbReference>
<organism evidence="2 3">
    <name type="scientific">Paracoccus haeundaensis</name>
    <dbReference type="NCBI Taxonomy" id="225362"/>
    <lineage>
        <taxon>Bacteria</taxon>
        <taxon>Pseudomonadati</taxon>
        <taxon>Pseudomonadota</taxon>
        <taxon>Alphaproteobacteria</taxon>
        <taxon>Rhodobacterales</taxon>
        <taxon>Paracoccaceae</taxon>
        <taxon>Paracoccus</taxon>
    </lineage>
</organism>
<evidence type="ECO:0000259" key="1">
    <source>
        <dbReference type="Pfam" id="PF18602"/>
    </source>
</evidence>
<reference evidence="2 3" key="1">
    <citation type="submission" date="2019-06" db="EMBL/GenBank/DDBJ databases">
        <authorList>
            <person name="Li J."/>
        </authorList>
    </citation>
    <scope>NUCLEOTIDE SEQUENCE [LARGE SCALE GENOMIC DNA]</scope>
    <source>
        <strain evidence="2 3">CGMCC 1.8012</strain>
    </source>
</reference>
<feature type="domain" description="Rap1a immunity protein" evidence="1">
    <location>
        <begin position="29"/>
        <end position="112"/>
    </location>
</feature>
<keyword evidence="3" id="KW-1185">Reference proteome</keyword>
<name>A0A5C4RAL8_9RHOB</name>